<comment type="caution">
    <text evidence="1">The sequence shown here is derived from an EMBL/GenBank/DDBJ whole genome shotgun (WGS) entry which is preliminary data.</text>
</comment>
<dbReference type="Proteomes" id="UP000830395">
    <property type="component" value="Chromosome 26"/>
</dbReference>
<organism evidence="1 2">
    <name type="scientific">Pangasius djambal</name>
    <dbReference type="NCBI Taxonomy" id="1691987"/>
    <lineage>
        <taxon>Eukaryota</taxon>
        <taxon>Metazoa</taxon>
        <taxon>Chordata</taxon>
        <taxon>Craniata</taxon>
        <taxon>Vertebrata</taxon>
        <taxon>Euteleostomi</taxon>
        <taxon>Actinopterygii</taxon>
        <taxon>Neopterygii</taxon>
        <taxon>Teleostei</taxon>
        <taxon>Ostariophysi</taxon>
        <taxon>Siluriformes</taxon>
        <taxon>Pangasiidae</taxon>
        <taxon>Pangasius</taxon>
    </lineage>
</organism>
<dbReference type="EMBL" id="CM041000">
    <property type="protein sequence ID" value="MCJ8748282.1"/>
    <property type="molecule type" value="Genomic_DNA"/>
</dbReference>
<proteinExistence type="predicted"/>
<reference evidence="1" key="1">
    <citation type="submission" date="2020-02" db="EMBL/GenBank/DDBJ databases">
        <title>Genome sequencing of the panga catfish, Pangasius djambal.</title>
        <authorList>
            <person name="Wen M."/>
            <person name="Zahm M."/>
            <person name="Roques C."/>
            <person name="Cabau C."/>
            <person name="Klopp C."/>
            <person name="Donnadieu C."/>
            <person name="Jouanno E."/>
            <person name="Avarre J.-C."/>
            <person name="Campet M."/>
            <person name="Ha T."/>
            <person name="Dugue R."/>
            <person name="Lampietro C."/>
            <person name="Louis A."/>
            <person name="Herpin A."/>
            <person name="Echchiki A."/>
            <person name="Berthelot C."/>
            <person name="Parey E."/>
            <person name="Roest-Crollius H."/>
            <person name="Braasch I."/>
            <person name="Postlethwait J.H."/>
            <person name="Bobe J."/>
            <person name="Montfort J."/>
            <person name="Bouchez O."/>
            <person name="Begum T."/>
            <person name="Schartl M."/>
            <person name="Gustiano R."/>
            <person name="Guiguen Y."/>
        </authorList>
    </citation>
    <scope>NUCLEOTIDE SEQUENCE</scope>
    <source>
        <strain evidence="1">Pdj_M5554</strain>
    </source>
</reference>
<gene>
    <name evidence="1" type="ORF">PDJAM_G00162890</name>
</gene>
<protein>
    <submittedName>
        <fullName evidence="1">Uncharacterized protein</fullName>
    </submittedName>
</protein>
<accession>A0ACC5ZL25</accession>
<name>A0ACC5ZL25_9TELE</name>
<keyword evidence="2" id="KW-1185">Reference proteome</keyword>
<evidence type="ECO:0000313" key="1">
    <source>
        <dbReference type="EMBL" id="MCJ8748282.1"/>
    </source>
</evidence>
<sequence length="319" mass="35515">MLPIDCSDVYANGKNGSGVYTIYPRADTPVEVYCDMGCDGSSTEAKWTVSTVKPTISALESRHRFLEKLKETKMIGMAFSVLSVLCVLPLLVESTPGAVLPIDCSDVYANGKKGSGVYTIYPTADTPVQVYCDMGCDGSSTEAKWTVFQRRMDGTVNFYRPWEHYKKGFGNKNGEYWLGLEHIYQLTQKRKYELKVDLQDFDGVSVYARYSSFSIGSEADGYKLHISGFTNGGAGDSLALHNGQKFSTFDKDQDTYAGGNCAKSYLGAFWYQACHHANPNGIYLWGKDGTLFAIGNVWYHWKAHDYGLKYIAMKIRPVS</sequence>
<evidence type="ECO:0000313" key="2">
    <source>
        <dbReference type="Proteomes" id="UP000830395"/>
    </source>
</evidence>